<reference evidence="2 3" key="1">
    <citation type="submission" date="2020-04" db="EMBL/GenBank/DDBJ databases">
        <authorList>
            <person name="De Canck E."/>
        </authorList>
    </citation>
    <scope>NUCLEOTIDE SEQUENCE [LARGE SCALE GENOMIC DNA]</scope>
    <source>
        <strain evidence="2 3">LMG 27174</strain>
    </source>
</reference>
<accession>A0A6J5CUL3</accession>
<evidence type="ECO:0000256" key="1">
    <source>
        <dbReference type="SAM" id="SignalP"/>
    </source>
</evidence>
<dbReference type="EMBL" id="CADIJZ010000138">
    <property type="protein sequence ID" value="CAB3745591.1"/>
    <property type="molecule type" value="Genomic_DNA"/>
</dbReference>
<sequence>MFRCCCVLICWMTCRSRPPARLVTVLPLNAAGVFTSSPLSLRAMSTTFATYVVGANETSLWRSTVLVVLPHSRSIVPFASSGRRVADVTGR</sequence>
<evidence type="ECO:0000313" key="3">
    <source>
        <dbReference type="Proteomes" id="UP000494205"/>
    </source>
</evidence>
<keyword evidence="1" id="KW-0732">Signal</keyword>
<protein>
    <recommendedName>
        <fullName evidence="4">Secreted protein</fullName>
    </recommendedName>
</protein>
<dbReference type="AlphaFoldDB" id="A0A6J5CUL3"/>
<dbReference type="Proteomes" id="UP000494205">
    <property type="component" value="Unassembled WGS sequence"/>
</dbReference>
<gene>
    <name evidence="2" type="ORF">LMG27174_07343</name>
</gene>
<evidence type="ECO:0008006" key="4">
    <source>
        <dbReference type="Google" id="ProtNLM"/>
    </source>
</evidence>
<feature type="signal peptide" evidence="1">
    <location>
        <begin position="1"/>
        <end position="30"/>
    </location>
</feature>
<name>A0A6J5CUL3_9BURK</name>
<evidence type="ECO:0000313" key="2">
    <source>
        <dbReference type="EMBL" id="CAB3745591.1"/>
    </source>
</evidence>
<organism evidence="2 3">
    <name type="scientific">Paraburkholderia rhynchosiae</name>
    <dbReference type="NCBI Taxonomy" id="487049"/>
    <lineage>
        <taxon>Bacteria</taxon>
        <taxon>Pseudomonadati</taxon>
        <taxon>Pseudomonadota</taxon>
        <taxon>Betaproteobacteria</taxon>
        <taxon>Burkholderiales</taxon>
        <taxon>Burkholderiaceae</taxon>
        <taxon>Paraburkholderia</taxon>
    </lineage>
</organism>
<feature type="chain" id="PRO_5026996184" description="Secreted protein" evidence="1">
    <location>
        <begin position="31"/>
        <end position="91"/>
    </location>
</feature>
<proteinExistence type="predicted"/>